<dbReference type="Proteomes" id="UP000663864">
    <property type="component" value="Unassembled WGS sequence"/>
</dbReference>
<evidence type="ECO:0000313" key="2">
    <source>
        <dbReference type="EMBL" id="CAF1075596.1"/>
    </source>
</evidence>
<keyword evidence="6" id="KW-1185">Reference proteome</keyword>
<evidence type="ECO:0000313" key="3">
    <source>
        <dbReference type="EMBL" id="CAF1264481.1"/>
    </source>
</evidence>
<reference evidence="1" key="1">
    <citation type="submission" date="2021-02" db="EMBL/GenBank/DDBJ databases">
        <authorList>
            <person name="Nowell W R."/>
        </authorList>
    </citation>
    <scope>NUCLEOTIDE SEQUENCE</scope>
</reference>
<proteinExistence type="predicted"/>
<dbReference type="EMBL" id="CAJNOH010000563">
    <property type="protein sequence ID" value="CAF1075596.1"/>
    <property type="molecule type" value="Genomic_DNA"/>
</dbReference>
<accession>A0A814J3U4</accession>
<evidence type="ECO:0000313" key="1">
    <source>
        <dbReference type="EMBL" id="CAF1032974.1"/>
    </source>
</evidence>
<evidence type="ECO:0000313" key="5">
    <source>
        <dbReference type="Proteomes" id="UP000663864"/>
    </source>
</evidence>
<dbReference type="Proteomes" id="UP000663836">
    <property type="component" value="Unassembled WGS sequence"/>
</dbReference>
<dbReference type="EMBL" id="CAJNOT010000605">
    <property type="protein sequence ID" value="CAF1032974.1"/>
    <property type="molecule type" value="Genomic_DNA"/>
</dbReference>
<protein>
    <submittedName>
        <fullName evidence="1">Uncharacterized protein</fullName>
    </submittedName>
</protein>
<comment type="caution">
    <text evidence="1">The sequence shown here is derived from an EMBL/GenBank/DDBJ whole genome shotgun (WGS) entry which is preliminary data.</text>
</comment>
<organism evidence="1 5">
    <name type="scientific">Rotaria sordida</name>
    <dbReference type="NCBI Taxonomy" id="392033"/>
    <lineage>
        <taxon>Eukaryota</taxon>
        <taxon>Metazoa</taxon>
        <taxon>Spiralia</taxon>
        <taxon>Gnathifera</taxon>
        <taxon>Rotifera</taxon>
        <taxon>Eurotatoria</taxon>
        <taxon>Bdelloidea</taxon>
        <taxon>Philodinida</taxon>
        <taxon>Philodinidae</taxon>
        <taxon>Rotaria</taxon>
    </lineage>
</organism>
<evidence type="ECO:0000313" key="4">
    <source>
        <dbReference type="EMBL" id="CAF3757066.1"/>
    </source>
</evidence>
<gene>
    <name evidence="4" type="ORF">JBS370_LOCUS12902</name>
    <name evidence="3" type="ORF">JXQ802_LOCUS27659</name>
    <name evidence="2" type="ORF">PYM288_LOCUS18394</name>
    <name evidence="1" type="ORF">ZHD862_LOCUS14142</name>
</gene>
<dbReference type="EMBL" id="CAJNOL010001011">
    <property type="protein sequence ID" value="CAF1264481.1"/>
    <property type="molecule type" value="Genomic_DNA"/>
</dbReference>
<name>A0A814J3U4_9BILA</name>
<dbReference type="Proteomes" id="UP000663870">
    <property type="component" value="Unassembled WGS sequence"/>
</dbReference>
<dbReference type="Proteomes" id="UP000663854">
    <property type="component" value="Unassembled WGS sequence"/>
</dbReference>
<evidence type="ECO:0000313" key="6">
    <source>
        <dbReference type="Proteomes" id="UP000663870"/>
    </source>
</evidence>
<sequence>MLVAGLLTIGNIRRSQQVGPTSIATTGTTRARIRKDERKRGFIRRYFSRCASVDEPLSDKHTMVMVINSDKLKQYVESKPLPAEIKRYVKSNTII</sequence>
<dbReference type="AlphaFoldDB" id="A0A814J3U4"/>
<dbReference type="EMBL" id="CAJOBD010001075">
    <property type="protein sequence ID" value="CAF3757066.1"/>
    <property type="molecule type" value="Genomic_DNA"/>
</dbReference>